<feature type="region of interest" description="Disordered" evidence="15">
    <location>
        <begin position="148"/>
        <end position="177"/>
    </location>
</feature>
<dbReference type="InterPro" id="IPR057057">
    <property type="entry name" value="Spectrin_SYNE1"/>
</dbReference>
<dbReference type="Pfam" id="PF25034">
    <property type="entry name" value="Spectrin_SYNE1"/>
    <property type="match status" value="1"/>
</dbReference>
<dbReference type="Gene3D" id="1.10.418.10">
    <property type="entry name" value="Calponin-like domain"/>
    <property type="match status" value="2"/>
</dbReference>
<evidence type="ECO:0000256" key="11">
    <source>
        <dbReference type="ARBA" id="ARBA00023136"/>
    </source>
</evidence>
<feature type="non-terminal residue" evidence="17">
    <location>
        <position position="1197"/>
    </location>
</feature>
<feature type="domain" description="Calponin-homology (CH)" evidence="16">
    <location>
        <begin position="182"/>
        <end position="287"/>
    </location>
</feature>
<comment type="similarity">
    <text evidence="4">Belongs to the nesprin family.</text>
</comment>
<feature type="domain" description="Calponin-homology (CH)" evidence="16">
    <location>
        <begin position="24"/>
        <end position="138"/>
    </location>
</feature>
<keyword evidence="14" id="KW-0539">Nucleus</keyword>
<keyword evidence="11" id="KW-0472">Membrane</keyword>
<reference evidence="17" key="1">
    <citation type="submission" date="2020-07" db="EMBL/GenBank/DDBJ databases">
        <title>Clarias magur genome sequencing, assembly and annotation.</title>
        <authorList>
            <person name="Kushwaha B."/>
            <person name="Kumar R."/>
            <person name="Das P."/>
            <person name="Joshi C.G."/>
            <person name="Kumar D."/>
            <person name="Nagpure N.S."/>
            <person name="Pandey M."/>
            <person name="Agarwal S."/>
            <person name="Srivastava S."/>
            <person name="Singh M."/>
            <person name="Sahoo L."/>
            <person name="Jayasankar P."/>
            <person name="Meher P.K."/>
            <person name="Koringa P.G."/>
            <person name="Iquebal M.A."/>
            <person name="Das S.P."/>
            <person name="Bit A."/>
            <person name="Patnaik S."/>
            <person name="Patel N."/>
            <person name="Shah T.M."/>
            <person name="Hinsu A."/>
            <person name="Jena J.K."/>
        </authorList>
    </citation>
    <scope>NUCLEOTIDE SEQUENCE</scope>
    <source>
        <strain evidence="17">CIFAMagur01</strain>
        <tissue evidence="17">Testis</tissue>
    </source>
</reference>
<dbReference type="PROSITE" id="PS50021">
    <property type="entry name" value="CH"/>
    <property type="match status" value="2"/>
</dbReference>
<evidence type="ECO:0000256" key="3">
    <source>
        <dbReference type="ARBA" id="ARBA00004245"/>
    </source>
</evidence>
<dbReference type="InterPro" id="IPR036872">
    <property type="entry name" value="CH_dom_sf"/>
</dbReference>
<evidence type="ECO:0000313" key="18">
    <source>
        <dbReference type="Proteomes" id="UP000727407"/>
    </source>
</evidence>
<dbReference type="OrthoDB" id="18740at2759"/>
<comment type="caution">
    <text evidence="17">The sequence shown here is derived from an EMBL/GenBank/DDBJ whole genome shotgun (WGS) entry which is preliminary data.</text>
</comment>
<dbReference type="PANTHER" id="PTHR14514:SF3">
    <property type="entry name" value="NESPRIN-1"/>
    <property type="match status" value="1"/>
</dbReference>
<sequence length="1197" mass="137894">MEKSGTSLNLVPGLLRYLRDEQEAVQKRTFTKWINSHLAKRDPPLVVTDLYEDIKDGVMLLSLLEVLSGQKLPCEQGRKLRRIHWLANVGTALHFLEGRRSVYRGSPIKLVNINTTDVVDGRPSIVLGLIWTIILYFQIEELTSTLPPQNVQTSSTSSVDSSNSTEATSPPVKRKPRLSFQGGAKKALLKWVQKTATKRLGLDVRDFGPSWRSGVAFHAVIFALRPQLVDMERVWNQPNRANLEEAFSLAEKELGIPRLLDPEDVDVDKPDEKSIMTYVAQFLMHHPDSAETDGIRNEEEFGFAPAVFGEMSEREQRNLLRELKVWADQLDRTCAEAQADAGDLGQQYQVFKHYRVQYEMRRRQVESCIQSMQKDGMLTSDQALVKQAWERLSARLLEWHVQLDGGLPDPLGSVGVWLHQAEKILQEELVPQETHEETANVIHRTRQLHQEILCQVETHQQTFQRFHRERSVGNVPVPAEQLQDMAERLNYISSSSHVHLSKLEYWESRHRMLDFLSLGESKLKSWIIKYGRRETTELLLQSYKSFVEGGNFFQKYDSLYEALKQAAVLYISADISVEKRVKRFLRDVGDQWRSLAVEVRSVRSMLEEVQGNWEKYISCVASLQAWLEDAEAALRQPENTKREFFRTLPHWMETHVVMNAAGNFLIETCDETVARDLKHQLLLLNGRWRDLFSRAKQYARVHETQAHSEAELQGAVKALRDFLETSISKLTSPVQVSLPDVRTFMRTVQEIKHRLPAMEVRYKTAARTAQLWTRDSSSGEGKQVLATMAAVKGQLYKMKEKCPLVLRECHTVLPVLEELEGQISSFYQIADHAGHIIAQQHDQHKNQELLSQQQSCKRCVCAVERSYLALQRALCCTKTLYNFDASLLQNRVTELQTTAQALMQEALEWRRVAEANGNLTRRFEETRAELEKTLRVGQACLTERGDPAELFSKHSDFFSRLDQRVLNAYLKACDDLTDILPEEEQQGLQESVRRLHKQWKDIQAEAPTHLLRLRVEAERRLVMTSLQECRAELQREEKALATAGSERVLREHRAFFRNKNPVFACEKRMRTMEQLCQKLPENDPVQKALLETRDDMSEVKGQVESAHVRLQEHPDKWREWHRRFSELSDWISSQHGDGENLAVQREVQRAQEDALSWLAARLEVLEELSSDAESVTRRTELDELAHTLGTLLSSQDE</sequence>
<dbReference type="SMART" id="SM00033">
    <property type="entry name" value="CH"/>
    <property type="match status" value="2"/>
</dbReference>
<dbReference type="SUPFAM" id="SSF47576">
    <property type="entry name" value="Calponin-homology domain, CH-domain"/>
    <property type="match status" value="1"/>
</dbReference>
<dbReference type="FunFam" id="1.10.418.10:FF:000033">
    <property type="entry name" value="nesprin-1 isoform X1"/>
    <property type="match status" value="1"/>
</dbReference>
<evidence type="ECO:0000256" key="8">
    <source>
        <dbReference type="ARBA" id="ARBA00022737"/>
    </source>
</evidence>
<evidence type="ECO:0000259" key="16">
    <source>
        <dbReference type="PROSITE" id="PS50021"/>
    </source>
</evidence>
<dbReference type="InterPro" id="IPR001715">
    <property type="entry name" value="CH_dom"/>
</dbReference>
<dbReference type="CDD" id="cd21241">
    <property type="entry name" value="CH_SYNE1_rpt1"/>
    <property type="match status" value="1"/>
</dbReference>
<evidence type="ECO:0000256" key="4">
    <source>
        <dbReference type="ARBA" id="ARBA00008619"/>
    </source>
</evidence>
<dbReference type="InterPro" id="IPR047291">
    <property type="entry name" value="CH_SYNE1_rpt2"/>
</dbReference>
<evidence type="ECO:0000256" key="12">
    <source>
        <dbReference type="ARBA" id="ARBA00023203"/>
    </source>
</evidence>
<dbReference type="GO" id="GO:0030017">
    <property type="term" value="C:sarcomere"/>
    <property type="evidence" value="ECO:0007669"/>
    <property type="project" value="UniProtKB-SubCell"/>
</dbReference>
<evidence type="ECO:0000256" key="6">
    <source>
        <dbReference type="ARBA" id="ARBA00022553"/>
    </source>
</evidence>
<dbReference type="FunFam" id="1.10.418.10:FF:000037">
    <property type="entry name" value="nesprin-1 isoform X1"/>
    <property type="match status" value="1"/>
</dbReference>
<keyword evidence="10" id="KW-0175">Coiled coil</keyword>
<dbReference type="EMBL" id="QNUK01000146">
    <property type="protein sequence ID" value="KAF5900061.1"/>
    <property type="molecule type" value="Genomic_DNA"/>
</dbReference>
<keyword evidence="9" id="KW-1133">Transmembrane helix</keyword>
<keyword evidence="18" id="KW-1185">Reference proteome</keyword>
<dbReference type="GO" id="GO:0031965">
    <property type="term" value="C:nuclear membrane"/>
    <property type="evidence" value="ECO:0007669"/>
    <property type="project" value="UniProtKB-SubCell"/>
</dbReference>
<accession>A0A8J4X3F6</accession>
<evidence type="ECO:0000256" key="2">
    <source>
        <dbReference type="ARBA" id="ARBA00004204"/>
    </source>
</evidence>
<dbReference type="Proteomes" id="UP000727407">
    <property type="component" value="Unassembled WGS sequence"/>
</dbReference>
<keyword evidence="12" id="KW-0009">Actin-binding</keyword>
<organism evidence="17 18">
    <name type="scientific">Clarias magur</name>
    <name type="common">Asian catfish</name>
    <name type="synonym">Macropteronotus magur</name>
    <dbReference type="NCBI Taxonomy" id="1594786"/>
    <lineage>
        <taxon>Eukaryota</taxon>
        <taxon>Metazoa</taxon>
        <taxon>Chordata</taxon>
        <taxon>Craniata</taxon>
        <taxon>Vertebrata</taxon>
        <taxon>Euteleostomi</taxon>
        <taxon>Actinopterygii</taxon>
        <taxon>Neopterygii</taxon>
        <taxon>Teleostei</taxon>
        <taxon>Ostariophysi</taxon>
        <taxon>Siluriformes</taxon>
        <taxon>Clariidae</taxon>
        <taxon>Clarias</taxon>
    </lineage>
</organism>
<feature type="compositionally biased region" description="Low complexity" evidence="15">
    <location>
        <begin position="153"/>
        <end position="169"/>
    </location>
</feature>
<dbReference type="PROSITE" id="PS00020">
    <property type="entry name" value="ACTININ_2"/>
    <property type="match status" value="1"/>
</dbReference>
<dbReference type="Pfam" id="PF00307">
    <property type="entry name" value="CH"/>
    <property type="match status" value="2"/>
</dbReference>
<keyword evidence="5" id="KW-0963">Cytoplasm</keyword>
<evidence type="ECO:0000256" key="1">
    <source>
        <dbReference type="ARBA" id="ARBA00004126"/>
    </source>
</evidence>
<evidence type="ECO:0000256" key="13">
    <source>
        <dbReference type="ARBA" id="ARBA00023212"/>
    </source>
</evidence>
<evidence type="ECO:0000256" key="5">
    <source>
        <dbReference type="ARBA" id="ARBA00022490"/>
    </source>
</evidence>
<keyword evidence="13" id="KW-0206">Cytoskeleton</keyword>
<dbReference type="GO" id="GO:0005856">
    <property type="term" value="C:cytoskeleton"/>
    <property type="evidence" value="ECO:0007669"/>
    <property type="project" value="UniProtKB-SubCell"/>
</dbReference>
<evidence type="ECO:0000313" key="17">
    <source>
        <dbReference type="EMBL" id="KAF5900061.1"/>
    </source>
</evidence>
<dbReference type="AlphaFoldDB" id="A0A8J4X3F6"/>
<dbReference type="FunFam" id="1.20.58.60:FF:000139">
    <property type="entry name" value="nesprin-1 isoform X1"/>
    <property type="match status" value="1"/>
</dbReference>
<dbReference type="InterPro" id="IPR001589">
    <property type="entry name" value="Actinin_actin-bd_CS"/>
</dbReference>
<dbReference type="InterPro" id="IPR047290">
    <property type="entry name" value="CH_SYNE1_rpt1"/>
</dbReference>
<dbReference type="SUPFAM" id="SSF46966">
    <property type="entry name" value="Spectrin repeat"/>
    <property type="match status" value="3"/>
</dbReference>
<evidence type="ECO:0000256" key="10">
    <source>
        <dbReference type="ARBA" id="ARBA00023054"/>
    </source>
</evidence>
<dbReference type="CDD" id="cd21243">
    <property type="entry name" value="CH_SYNE1_rpt2"/>
    <property type="match status" value="1"/>
</dbReference>
<evidence type="ECO:0000256" key="14">
    <source>
        <dbReference type="ARBA" id="ARBA00023242"/>
    </source>
</evidence>
<dbReference type="GO" id="GO:0003779">
    <property type="term" value="F:actin binding"/>
    <property type="evidence" value="ECO:0007669"/>
    <property type="project" value="UniProtKB-KW"/>
</dbReference>
<protein>
    <submittedName>
        <fullName evidence="17">Nesprin-1-like isoform X2</fullName>
    </submittedName>
</protein>
<evidence type="ECO:0000256" key="9">
    <source>
        <dbReference type="ARBA" id="ARBA00022989"/>
    </source>
</evidence>
<dbReference type="PANTHER" id="PTHR14514">
    <property type="entry name" value="PKA ANCHORING PROTEIN"/>
    <property type="match status" value="1"/>
</dbReference>
<evidence type="ECO:0000256" key="15">
    <source>
        <dbReference type="SAM" id="MobiDB-lite"/>
    </source>
</evidence>
<comment type="subcellular location">
    <subcellularLocation>
        <location evidence="3">Cytoplasm</location>
        <location evidence="3">Cytoskeleton</location>
    </subcellularLocation>
    <subcellularLocation>
        <location evidence="2">Cytoplasm</location>
        <location evidence="2">Myofibril</location>
        <location evidence="2">Sarcomere</location>
    </subcellularLocation>
    <subcellularLocation>
        <location evidence="1">Nucleus membrane</location>
    </subcellularLocation>
</comment>
<evidence type="ECO:0000256" key="7">
    <source>
        <dbReference type="ARBA" id="ARBA00022692"/>
    </source>
</evidence>
<keyword evidence="6" id="KW-0597">Phosphoprotein</keyword>
<keyword evidence="8" id="KW-0677">Repeat</keyword>
<gene>
    <name evidence="17" type="ORF">DAT39_010203</name>
</gene>
<proteinExistence type="inferred from homology"/>
<dbReference type="Gene3D" id="1.20.58.60">
    <property type="match status" value="1"/>
</dbReference>
<dbReference type="PROSITE" id="PS00019">
    <property type="entry name" value="ACTININ_1"/>
    <property type="match status" value="1"/>
</dbReference>
<name>A0A8J4X3F6_CLAMG</name>
<keyword evidence="7" id="KW-0812">Transmembrane</keyword>